<keyword evidence="6" id="KW-1133">Transmembrane helix</keyword>
<feature type="region of interest" description="Disordered" evidence="5">
    <location>
        <begin position="143"/>
        <end position="175"/>
    </location>
</feature>
<proteinExistence type="predicted"/>
<organism evidence="9">
    <name type="scientific">Gulosibacter sediminis</name>
    <dbReference type="NCBI Taxonomy" id="1729695"/>
    <lineage>
        <taxon>Bacteria</taxon>
        <taxon>Bacillati</taxon>
        <taxon>Actinomycetota</taxon>
        <taxon>Actinomycetes</taxon>
        <taxon>Micrococcales</taxon>
        <taxon>Microbacteriaceae</taxon>
        <taxon>Gulosibacter</taxon>
    </lineage>
</organism>
<name>A0ABY4MVT4_9MICO</name>
<feature type="signal peptide" evidence="7">
    <location>
        <begin position="1"/>
        <end position="31"/>
    </location>
</feature>
<evidence type="ECO:0000256" key="2">
    <source>
        <dbReference type="ARBA" id="ARBA00022525"/>
    </source>
</evidence>
<keyword evidence="6" id="KW-0472">Membrane</keyword>
<keyword evidence="1" id="KW-0134">Cell wall</keyword>
<evidence type="ECO:0000256" key="6">
    <source>
        <dbReference type="SAM" id="Phobius"/>
    </source>
</evidence>
<feature type="compositionally biased region" description="Acidic residues" evidence="5">
    <location>
        <begin position="273"/>
        <end position="290"/>
    </location>
</feature>
<protein>
    <recommendedName>
        <fullName evidence="8">Gram-positive cocci surface proteins LPxTG domain-containing protein</fullName>
    </recommendedName>
</protein>
<dbReference type="PROSITE" id="PS50847">
    <property type="entry name" value="GRAM_POS_ANCHORING"/>
    <property type="match status" value="1"/>
</dbReference>
<evidence type="ECO:0000256" key="5">
    <source>
        <dbReference type="SAM" id="MobiDB-lite"/>
    </source>
</evidence>
<evidence type="ECO:0000256" key="1">
    <source>
        <dbReference type="ARBA" id="ARBA00022512"/>
    </source>
</evidence>
<accession>A0ABY4MVT4</accession>
<sequence length="480" mass="48846">MTAFSKRIAATAAAAALTAGGVFAVATPAFAATTTPTATDDAAAAQLVVDASSLETGTTAVNWAATGLEPGTTYTVQLEAPEGSFDVPATGGNEYVVDEDGTTSGEITWNDSSAFTDGDYTLTLTPAEGDPITVAFVVGPQATETPEPTATATPTATPTETETPEPTETTPAEDPTVVVSEDSLESGTTAINWAAAGFTPGAEYTVTLVTPEAEYEVPAIDGNEYVIAEDGSTSGEISWEDNRAFTDGDYVIVVENVDGTESATVSFVIGETETPEPTETETPEPTETEEPTPTATETEAEEAPALGIEKDTYTQSETLSGVNYAGAGWAPGVEITIEVTEPNGSTTVISPVGDPESDIAVDENGEFAGTVTYTTYEDTNGNGQYDAGEPSSSEVLPVGDYTITATQDDVTETVAFSVVADASESIPASDGEGTSNNGGSNGDSLAVTGADDAALLGMLAGGLVLVAAGATTMVVRRRQS</sequence>
<keyword evidence="4" id="KW-0572">Peptidoglycan-anchor</keyword>
<gene>
    <name evidence="9" type="ORF">M3M28_10860</name>
</gene>
<evidence type="ECO:0000313" key="9">
    <source>
        <dbReference type="EMBL" id="UQN14537.1"/>
    </source>
</evidence>
<keyword evidence="2" id="KW-0964">Secreted</keyword>
<evidence type="ECO:0000256" key="7">
    <source>
        <dbReference type="SAM" id="SignalP"/>
    </source>
</evidence>
<evidence type="ECO:0000256" key="3">
    <source>
        <dbReference type="ARBA" id="ARBA00022729"/>
    </source>
</evidence>
<feature type="transmembrane region" description="Helical" evidence="6">
    <location>
        <begin position="453"/>
        <end position="475"/>
    </location>
</feature>
<reference evidence="9" key="1">
    <citation type="submission" date="2022-05" db="EMBL/GenBank/DDBJ databases">
        <title>Complete genome sequence of toluene-degrading Gulosibacter sediminis strain ACHW.36C.</title>
        <authorList>
            <person name="Wai A.C."/>
            <person name="Lai G.K."/>
            <person name="Griffin S.D."/>
            <person name="Leung F.C."/>
        </authorList>
    </citation>
    <scope>NUCLEOTIDE SEQUENCE [LARGE SCALE GENOMIC DNA]</scope>
    <source>
        <strain evidence="9">ACHW.36C</strain>
    </source>
</reference>
<evidence type="ECO:0000259" key="8">
    <source>
        <dbReference type="PROSITE" id="PS50847"/>
    </source>
</evidence>
<feature type="region of interest" description="Disordered" evidence="5">
    <location>
        <begin position="270"/>
        <end position="309"/>
    </location>
</feature>
<feature type="chain" id="PRO_5045778839" description="Gram-positive cocci surface proteins LPxTG domain-containing protein" evidence="7">
    <location>
        <begin position="32"/>
        <end position="480"/>
    </location>
</feature>
<feature type="domain" description="Gram-positive cocci surface proteins LPxTG" evidence="8">
    <location>
        <begin position="445"/>
        <end position="480"/>
    </location>
</feature>
<keyword evidence="6" id="KW-0812">Transmembrane</keyword>
<evidence type="ECO:0000256" key="4">
    <source>
        <dbReference type="ARBA" id="ARBA00023088"/>
    </source>
</evidence>
<dbReference type="EMBL" id="CP097160">
    <property type="protein sequence ID" value="UQN14537.1"/>
    <property type="molecule type" value="Genomic_DNA"/>
</dbReference>
<dbReference type="InterPro" id="IPR019931">
    <property type="entry name" value="LPXTG_anchor"/>
</dbReference>
<feature type="compositionally biased region" description="Low complexity" evidence="5">
    <location>
        <begin position="143"/>
        <end position="173"/>
    </location>
</feature>
<keyword evidence="3 7" id="KW-0732">Signal</keyword>